<dbReference type="CDD" id="cd02259">
    <property type="entry name" value="Peptidase_C39_like"/>
    <property type="match status" value="1"/>
</dbReference>
<reference evidence="18" key="2">
    <citation type="submission" date="2022-03" db="EMBL/GenBank/DDBJ databases">
        <title>Genome Encyclopedia of Bacteria and Archaea VI: Functional Genomics of Type Strains.</title>
        <authorList>
            <person name="Whitman W."/>
        </authorList>
    </citation>
    <scope>NUCLEOTIDE SEQUENCE</scope>
    <source>
        <strain evidence="18">HSC-15S17</strain>
    </source>
</reference>
<evidence type="ECO:0000256" key="2">
    <source>
        <dbReference type="ARBA" id="ARBA00022448"/>
    </source>
</evidence>
<dbReference type="NCBIfam" id="TIGR01846">
    <property type="entry name" value="type_I_sec_HlyB"/>
    <property type="match status" value="1"/>
</dbReference>
<dbReference type="InterPro" id="IPR011527">
    <property type="entry name" value="ABC1_TM_dom"/>
</dbReference>
<dbReference type="PROSITE" id="PS00211">
    <property type="entry name" value="ABC_TRANSPORTER_1"/>
    <property type="match status" value="1"/>
</dbReference>
<evidence type="ECO:0000256" key="1">
    <source>
        <dbReference type="ARBA" id="ARBA00004651"/>
    </source>
</evidence>
<sequence length="704" mass="77116">MIPDTSDEVASALYCATCLLDLAGVEALAAEPQAGRVLAAELADFGRRNQVKLRLKKLGWRKLRPDMLPCAYRRGDGGFAVLARMDQTQALIQSPGQAGPMVMPLAELEADWRGEVLCLAGAALRFDLSWFVPAFARHRRLLGEVLLFSFLLQFLALLPPLAFQVVMDKVLVHNALATLDVIVLGLVLAALVEALLKGLREYLLSHTSTRIDERLGGDLVRHLLGLPLAYFRSRQVGAIVSRVREADTIREFLTGAAMGLSVDLVFTLVLLGVMALLSPKLTCLLLLSLPLYALIAWRATPGLQARIETMFLHGARSASLLAESLAAVETIKGLAVEPRMSRRWEETTRDQVASGFSAQTRQVLISQSVQWVQKVVSVLILWLGAHEVMQLRLTVGQLIAFNMLASQASQPVTRLVDLWQQFIQARVAVDRLGEMLNLPVEQDAGSLALSGRLRGEIELRDVAFRYRPELAPALDGVSLTIPAGQTLGIVGPSGSGKSTLTKLVQKLYLPQQGEIYIDGQPLSGLNPSQLRQRIGVVLQENFLFHRSVRDNIALREPATPLEDVMRAAQLAGAHDFILKLPMGYDTVLAEGGSSLSGGQRQRLAIARALLSDPAILIFDEATSALDEESQQVIRDNMPDIARGRTVLIVAHRLSTIRDCDRIAVLEGGKVIESGSHAELLAKGATYRRLWRLQQDFSTENEHEA</sequence>
<keyword evidence="5" id="KW-0354">Hemolysis</keyword>
<dbReference type="Proteomes" id="UP001162889">
    <property type="component" value="Unassembled WGS sequence"/>
</dbReference>
<dbReference type="PANTHER" id="PTHR24221">
    <property type="entry name" value="ATP-BINDING CASSETTE SUB-FAMILY B"/>
    <property type="match status" value="1"/>
</dbReference>
<dbReference type="InterPro" id="IPR017871">
    <property type="entry name" value="ABC_transporter-like_CS"/>
</dbReference>
<evidence type="ECO:0000256" key="12">
    <source>
        <dbReference type="ARBA" id="ARBA00072252"/>
    </source>
</evidence>
<dbReference type="PANTHER" id="PTHR24221:SF647">
    <property type="entry name" value="BLL6336 PROTEIN"/>
    <property type="match status" value="1"/>
</dbReference>
<comment type="caution">
    <text evidence="17">The sequence shown here is derived from an EMBL/GenBank/DDBJ whole genome shotgun (WGS) entry which is preliminary data.</text>
</comment>
<keyword evidence="9 13" id="KW-0472">Membrane</keyword>
<evidence type="ECO:0000259" key="16">
    <source>
        <dbReference type="PROSITE" id="PS50990"/>
    </source>
</evidence>
<dbReference type="EMBL" id="JALJZU010000009">
    <property type="protein sequence ID" value="MCP2010679.1"/>
    <property type="molecule type" value="Genomic_DNA"/>
</dbReference>
<evidence type="ECO:0000313" key="18">
    <source>
        <dbReference type="EMBL" id="MCP2010679.1"/>
    </source>
</evidence>
<dbReference type="GO" id="GO:0005524">
    <property type="term" value="F:ATP binding"/>
    <property type="evidence" value="ECO:0007669"/>
    <property type="project" value="UniProtKB-KW"/>
</dbReference>
<keyword evidence="6" id="KW-0547">Nucleotide-binding</keyword>
<dbReference type="EMBL" id="JAHTGR010000008">
    <property type="protein sequence ID" value="MBV6322474.1"/>
    <property type="molecule type" value="Genomic_DNA"/>
</dbReference>
<dbReference type="GO" id="GO:0006508">
    <property type="term" value="P:proteolysis"/>
    <property type="evidence" value="ECO:0007669"/>
    <property type="project" value="InterPro"/>
</dbReference>
<comment type="subcellular location">
    <subcellularLocation>
        <location evidence="1">Cell membrane</location>
        <topology evidence="1">Multi-pass membrane protein</topology>
    </subcellularLocation>
</comment>
<dbReference type="PROSITE" id="PS50929">
    <property type="entry name" value="ABC_TM1F"/>
    <property type="match status" value="1"/>
</dbReference>
<evidence type="ECO:0000256" key="5">
    <source>
        <dbReference type="ARBA" id="ARBA00022735"/>
    </source>
</evidence>
<feature type="transmembrane region" description="Helical" evidence="13">
    <location>
        <begin position="175"/>
        <end position="196"/>
    </location>
</feature>
<name>A0AA41HDD5_9BURK</name>
<keyword evidence="8 13" id="KW-1133">Transmembrane helix</keyword>
<gene>
    <name evidence="17" type="ORF">KVP70_16145</name>
    <name evidence="18" type="ORF">L1274_004421</name>
</gene>
<dbReference type="GO" id="GO:0031640">
    <property type="term" value="P:killing of cells of another organism"/>
    <property type="evidence" value="ECO:0007669"/>
    <property type="project" value="UniProtKB-KW"/>
</dbReference>
<evidence type="ECO:0000256" key="8">
    <source>
        <dbReference type="ARBA" id="ARBA00022989"/>
    </source>
</evidence>
<dbReference type="PROSITE" id="PS50990">
    <property type="entry name" value="PEPTIDASE_C39"/>
    <property type="match status" value="1"/>
</dbReference>
<dbReference type="InterPro" id="IPR010132">
    <property type="entry name" value="ATPase_T1SS_HlyB"/>
</dbReference>
<keyword evidence="20" id="KW-1185">Reference proteome</keyword>
<keyword evidence="4 13" id="KW-0812">Transmembrane</keyword>
<evidence type="ECO:0000256" key="7">
    <source>
        <dbReference type="ARBA" id="ARBA00022840"/>
    </source>
</evidence>
<feature type="transmembrane region" description="Helical" evidence="13">
    <location>
        <begin position="252"/>
        <end position="271"/>
    </location>
</feature>
<comment type="function">
    <text evidence="10">Involved in the export of calmodulin-sensitive adenylate cyclase-hemolysin (cyclolysin).</text>
</comment>
<evidence type="ECO:0000256" key="11">
    <source>
        <dbReference type="ARBA" id="ARBA00061173"/>
    </source>
</evidence>
<dbReference type="GO" id="GO:0034040">
    <property type="term" value="F:ATPase-coupled lipid transmembrane transporter activity"/>
    <property type="evidence" value="ECO:0007669"/>
    <property type="project" value="TreeGrafter"/>
</dbReference>
<dbReference type="GO" id="GO:0030256">
    <property type="term" value="C:type I protein secretion system complex"/>
    <property type="evidence" value="ECO:0007669"/>
    <property type="project" value="InterPro"/>
</dbReference>
<evidence type="ECO:0000256" key="10">
    <source>
        <dbReference type="ARBA" id="ARBA00055355"/>
    </source>
</evidence>
<dbReference type="InterPro" id="IPR039421">
    <property type="entry name" value="Type_1_exporter"/>
</dbReference>
<reference evidence="17" key="1">
    <citation type="submission" date="2021-07" db="EMBL/GenBank/DDBJ databases">
        <title>Characterization of violacein-producing bacteria and related species.</title>
        <authorList>
            <person name="Wilson H.S."/>
            <person name="De Leon M.E."/>
        </authorList>
    </citation>
    <scope>NUCLEOTIDE SEQUENCE</scope>
    <source>
        <strain evidence="17">HSC-15S17</strain>
    </source>
</reference>
<dbReference type="GO" id="GO:0140359">
    <property type="term" value="F:ABC-type transporter activity"/>
    <property type="evidence" value="ECO:0007669"/>
    <property type="project" value="InterPro"/>
</dbReference>
<dbReference type="GO" id="GO:0008233">
    <property type="term" value="F:peptidase activity"/>
    <property type="evidence" value="ECO:0007669"/>
    <property type="project" value="InterPro"/>
</dbReference>
<comment type="similarity">
    <text evidence="11">Belongs to the ABC transporter superfamily. Cyclolysin exporter (TC 3.A.1.109.2) family.</text>
</comment>
<dbReference type="GO" id="GO:0016887">
    <property type="term" value="F:ATP hydrolysis activity"/>
    <property type="evidence" value="ECO:0007669"/>
    <property type="project" value="InterPro"/>
</dbReference>
<feature type="domain" description="ABC transmembrane type-1" evidence="15">
    <location>
        <begin position="145"/>
        <end position="424"/>
    </location>
</feature>
<evidence type="ECO:0000256" key="3">
    <source>
        <dbReference type="ARBA" id="ARBA00022475"/>
    </source>
</evidence>
<dbReference type="PROSITE" id="PS50893">
    <property type="entry name" value="ABC_TRANSPORTER_2"/>
    <property type="match status" value="1"/>
</dbReference>
<dbReference type="CDD" id="cd18588">
    <property type="entry name" value="ABC_6TM_CyaB_HlyB_like"/>
    <property type="match status" value="1"/>
</dbReference>
<evidence type="ECO:0000256" key="4">
    <source>
        <dbReference type="ARBA" id="ARBA00022692"/>
    </source>
</evidence>
<dbReference type="InterPro" id="IPR005074">
    <property type="entry name" value="Peptidase_C39"/>
</dbReference>
<evidence type="ECO:0000256" key="6">
    <source>
        <dbReference type="ARBA" id="ARBA00022741"/>
    </source>
</evidence>
<feature type="domain" description="Peptidase C39" evidence="16">
    <location>
        <begin position="1"/>
        <end position="119"/>
    </location>
</feature>
<dbReference type="RefSeq" id="WP_217943244.1">
    <property type="nucleotide sequence ID" value="NZ_JAHTGR010000008.1"/>
</dbReference>
<dbReference type="InterPro" id="IPR003593">
    <property type="entry name" value="AAA+_ATPase"/>
</dbReference>
<evidence type="ECO:0000313" key="17">
    <source>
        <dbReference type="EMBL" id="MBV6322474.1"/>
    </source>
</evidence>
<protein>
    <recommendedName>
        <fullName evidence="12">Cyclolysin secretion/processing ATP-binding protein CyaB</fullName>
    </recommendedName>
</protein>
<evidence type="ECO:0000256" key="9">
    <source>
        <dbReference type="ARBA" id="ARBA00023136"/>
    </source>
</evidence>
<accession>A0AA41HDD5</accession>
<evidence type="ECO:0000259" key="15">
    <source>
        <dbReference type="PROSITE" id="PS50929"/>
    </source>
</evidence>
<evidence type="ECO:0000259" key="14">
    <source>
        <dbReference type="PROSITE" id="PS50893"/>
    </source>
</evidence>
<dbReference type="FunFam" id="3.40.50.300:FF:000299">
    <property type="entry name" value="ABC transporter ATP-binding protein/permease"/>
    <property type="match status" value="1"/>
</dbReference>
<evidence type="ECO:0000313" key="19">
    <source>
        <dbReference type="Proteomes" id="UP001155901"/>
    </source>
</evidence>
<evidence type="ECO:0000256" key="13">
    <source>
        <dbReference type="SAM" id="Phobius"/>
    </source>
</evidence>
<dbReference type="SMART" id="SM00382">
    <property type="entry name" value="AAA"/>
    <property type="match status" value="1"/>
</dbReference>
<evidence type="ECO:0000313" key="20">
    <source>
        <dbReference type="Proteomes" id="UP001162889"/>
    </source>
</evidence>
<dbReference type="GO" id="GO:0005886">
    <property type="term" value="C:plasma membrane"/>
    <property type="evidence" value="ECO:0007669"/>
    <property type="project" value="UniProtKB-SubCell"/>
</dbReference>
<dbReference type="Pfam" id="PF00005">
    <property type="entry name" value="ABC_tran"/>
    <property type="match status" value="1"/>
</dbReference>
<keyword evidence="7 18" id="KW-0067">ATP-binding</keyword>
<dbReference type="AlphaFoldDB" id="A0AA41HDD5"/>
<dbReference type="Proteomes" id="UP001155901">
    <property type="component" value="Unassembled WGS sequence"/>
</dbReference>
<keyword evidence="5" id="KW-0204">Cytolysis</keyword>
<keyword evidence="3" id="KW-1003">Cell membrane</keyword>
<dbReference type="InterPro" id="IPR003439">
    <property type="entry name" value="ABC_transporter-like_ATP-bd"/>
</dbReference>
<proteinExistence type="inferred from homology"/>
<feature type="domain" description="ABC transporter" evidence="14">
    <location>
        <begin position="457"/>
        <end position="692"/>
    </location>
</feature>
<dbReference type="GO" id="GO:0030253">
    <property type="term" value="P:protein secretion by the type I secretion system"/>
    <property type="evidence" value="ECO:0007669"/>
    <property type="project" value="InterPro"/>
</dbReference>
<dbReference type="Pfam" id="PF00664">
    <property type="entry name" value="ABC_membrane"/>
    <property type="match status" value="1"/>
</dbReference>
<organism evidence="17 19">
    <name type="scientific">Duganella violaceipulchra</name>
    <dbReference type="NCBI Taxonomy" id="2849652"/>
    <lineage>
        <taxon>Bacteria</taxon>
        <taxon>Pseudomonadati</taxon>
        <taxon>Pseudomonadota</taxon>
        <taxon>Betaproteobacteria</taxon>
        <taxon>Burkholderiales</taxon>
        <taxon>Oxalobacteraceae</taxon>
        <taxon>Telluria group</taxon>
        <taxon>Duganella</taxon>
    </lineage>
</organism>
<feature type="transmembrane region" description="Helical" evidence="13">
    <location>
        <begin position="145"/>
        <end position="163"/>
    </location>
</feature>
<keyword evidence="2" id="KW-0813">Transport</keyword>